<feature type="repeat" description="TPR" evidence="17">
    <location>
        <begin position="954"/>
        <end position="987"/>
    </location>
</feature>
<feature type="domain" description="DUF1736" evidence="20">
    <location>
        <begin position="423"/>
        <end position="495"/>
    </location>
</feature>
<dbReference type="PANTHER" id="PTHR44216:SF3">
    <property type="entry name" value="PROTEIN O-MANNOSYL-TRANSFERASE TMTC2"/>
    <property type="match status" value="1"/>
</dbReference>
<dbReference type="UniPathway" id="UPA00378"/>
<evidence type="ECO:0000256" key="11">
    <source>
        <dbReference type="ARBA" id="ARBA00022989"/>
    </source>
</evidence>
<evidence type="ECO:0000256" key="1">
    <source>
        <dbReference type="ARBA" id="ARBA00004141"/>
    </source>
</evidence>
<dbReference type="EMBL" id="AAGW02034673">
    <property type="status" value="NOT_ANNOTATED_CDS"/>
    <property type="molecule type" value="Genomic_DNA"/>
</dbReference>
<dbReference type="EMBL" id="AAGW02034667">
    <property type="status" value="NOT_ANNOTATED_CDS"/>
    <property type="molecule type" value="Genomic_DNA"/>
</dbReference>
<evidence type="ECO:0000313" key="22">
    <source>
        <dbReference type="Proteomes" id="UP000001811"/>
    </source>
</evidence>
<dbReference type="Bgee" id="ENSOCUG00000017847">
    <property type="expression patterns" value="Expressed in upper lobe of left lung and 13 other cell types or tissues"/>
</dbReference>
<dbReference type="Gene3D" id="1.25.40.10">
    <property type="entry name" value="Tetratricopeptide repeat domain"/>
    <property type="match status" value="3"/>
</dbReference>
<dbReference type="EMBL" id="AAGW02034676">
    <property type="status" value="NOT_ANNOTATED_CDS"/>
    <property type="molecule type" value="Genomic_DNA"/>
</dbReference>
<dbReference type="InterPro" id="IPR013618">
    <property type="entry name" value="TMTC_DUF1736"/>
</dbReference>
<evidence type="ECO:0000256" key="2">
    <source>
        <dbReference type="ARBA" id="ARBA00004240"/>
    </source>
</evidence>
<dbReference type="SMR" id="G1TEJ9"/>
<dbReference type="InterPro" id="IPR011990">
    <property type="entry name" value="TPR-like_helical_dom_sf"/>
</dbReference>
<keyword evidence="11 19" id="KW-1133">Transmembrane helix</keyword>
<dbReference type="EMBL" id="AAGW02034675">
    <property type="status" value="NOT_ANNOTATED_CDS"/>
    <property type="molecule type" value="Genomic_DNA"/>
</dbReference>
<evidence type="ECO:0000256" key="6">
    <source>
        <dbReference type="ARBA" id="ARBA00022679"/>
    </source>
</evidence>
<dbReference type="Proteomes" id="UP000001811">
    <property type="component" value="Chromosome 4"/>
</dbReference>
<feature type="region of interest" description="Disordered" evidence="18">
    <location>
        <begin position="1"/>
        <end position="64"/>
    </location>
</feature>
<dbReference type="eggNOG" id="KOG1124">
    <property type="taxonomic scope" value="Eukaryota"/>
</dbReference>
<dbReference type="PaxDb" id="9986-ENSOCUP00000015328"/>
<dbReference type="Pfam" id="PF13432">
    <property type="entry name" value="TPR_16"/>
    <property type="match status" value="1"/>
</dbReference>
<reference evidence="21" key="3">
    <citation type="submission" date="2025-09" db="UniProtKB">
        <authorList>
            <consortium name="Ensembl"/>
        </authorList>
    </citation>
    <scope>IDENTIFICATION</scope>
    <source>
        <strain evidence="21">Thorbecke</strain>
    </source>
</reference>
<feature type="compositionally biased region" description="Polar residues" evidence="18">
    <location>
        <begin position="41"/>
        <end position="51"/>
    </location>
</feature>
<dbReference type="InParanoid" id="G1TEJ9"/>
<evidence type="ECO:0000256" key="8">
    <source>
        <dbReference type="ARBA" id="ARBA00022737"/>
    </source>
</evidence>
<feature type="repeat" description="TPR" evidence="17">
    <location>
        <begin position="781"/>
        <end position="814"/>
    </location>
</feature>
<evidence type="ECO:0000256" key="16">
    <source>
        <dbReference type="ARBA" id="ARBA00078079"/>
    </source>
</evidence>
<keyword evidence="9 17" id="KW-0802">TPR repeat</keyword>
<keyword evidence="10" id="KW-0256">Endoplasmic reticulum</keyword>
<feature type="transmembrane region" description="Helical" evidence="19">
    <location>
        <begin position="311"/>
        <end position="331"/>
    </location>
</feature>
<feature type="transmembrane region" description="Helical" evidence="19">
    <location>
        <begin position="598"/>
        <end position="618"/>
    </location>
</feature>
<gene>
    <name evidence="21" type="primary">TMTC2</name>
</gene>
<dbReference type="GO" id="GO:0055074">
    <property type="term" value="P:calcium ion homeostasis"/>
    <property type="evidence" value="ECO:0007669"/>
    <property type="project" value="Ensembl"/>
</dbReference>
<comment type="function">
    <text evidence="13">Transfers mannosyl residues to the hydroxyl group of serine or threonine residues. The 4 members of the TMTC family are O-mannosyl-transferases dedicated primarily to the cadherin superfamily, each member seems to have a distinct role in decorating the cadherin domains with O-linked mannose glycans at specific regions. Also acts as O-mannosyl-transferase on other proteins such as PDIA3.</text>
</comment>
<feature type="repeat" description="TPR" evidence="17">
    <location>
        <begin position="702"/>
        <end position="735"/>
    </location>
</feature>
<evidence type="ECO:0000256" key="12">
    <source>
        <dbReference type="ARBA" id="ARBA00023136"/>
    </source>
</evidence>
<evidence type="ECO:0000256" key="18">
    <source>
        <dbReference type="SAM" id="MobiDB-lite"/>
    </source>
</evidence>
<protein>
    <recommendedName>
        <fullName evidence="14">Protein O-mannosyl-transferase TMTC2</fullName>
        <ecNumber evidence="5">2.4.1.109</ecNumber>
    </recommendedName>
    <alternativeName>
        <fullName evidence="16">Transmembrane O-mannosyltransferase targeting cadherins 2</fullName>
    </alternativeName>
    <alternativeName>
        <fullName evidence="15">Transmembrane and tetratricopeptide repeat-containing 2</fullName>
    </alternativeName>
</protein>
<dbReference type="EMBL" id="AAGW02034670">
    <property type="status" value="NOT_ANNOTATED_CDS"/>
    <property type="molecule type" value="Genomic_DNA"/>
</dbReference>
<dbReference type="FunFam" id="1.25.40.10:FF:000130">
    <property type="entry name" value="Transmembrane and tetratricopeptide repeat containing 2"/>
    <property type="match status" value="1"/>
</dbReference>
<comment type="pathway">
    <text evidence="3">Protein modification; protein glycosylation.</text>
</comment>
<reference evidence="21 22" key="1">
    <citation type="journal article" date="2011" name="Nature">
        <title>A high-resolution map of human evolutionary constraint using 29 mammals.</title>
        <authorList>
            <person name="Lindblad-Toh K."/>
            <person name="Garber M."/>
            <person name="Zuk O."/>
            <person name="Lin M.F."/>
            <person name="Parker B.J."/>
            <person name="Washietl S."/>
            <person name="Kheradpour P."/>
            <person name="Ernst J."/>
            <person name="Jordan G."/>
            <person name="Mauceli E."/>
            <person name="Ward L.D."/>
            <person name="Lowe C.B."/>
            <person name="Holloway A.K."/>
            <person name="Clamp M."/>
            <person name="Gnerre S."/>
            <person name="Alfoldi J."/>
            <person name="Beal K."/>
            <person name="Chang J."/>
            <person name="Clawson H."/>
            <person name="Cuff J."/>
            <person name="Di Palma F."/>
            <person name="Fitzgerald S."/>
            <person name="Flicek P."/>
            <person name="Guttman M."/>
            <person name="Hubisz M.J."/>
            <person name="Jaffe D.B."/>
            <person name="Jungreis I."/>
            <person name="Kent W.J."/>
            <person name="Kostka D."/>
            <person name="Lara M."/>
            <person name="Martins A.L."/>
            <person name="Massingham T."/>
            <person name="Moltke I."/>
            <person name="Raney B.J."/>
            <person name="Rasmussen M.D."/>
            <person name="Robinson J."/>
            <person name="Stark A."/>
            <person name="Vilella A.J."/>
            <person name="Wen J."/>
            <person name="Xie X."/>
            <person name="Zody M.C."/>
            <person name="Baldwin J."/>
            <person name="Bloom T."/>
            <person name="Chin C.W."/>
            <person name="Heiman D."/>
            <person name="Nicol R."/>
            <person name="Nusbaum C."/>
            <person name="Young S."/>
            <person name="Wilkinson J."/>
            <person name="Worley K.C."/>
            <person name="Kovar C.L."/>
            <person name="Muzny D.M."/>
            <person name="Gibbs R.A."/>
            <person name="Cree A."/>
            <person name="Dihn H.H."/>
            <person name="Fowler G."/>
            <person name="Jhangiani S."/>
            <person name="Joshi V."/>
            <person name="Lee S."/>
            <person name="Lewis L.R."/>
            <person name="Nazareth L.V."/>
            <person name="Okwuonu G."/>
            <person name="Santibanez J."/>
            <person name="Warren W.C."/>
            <person name="Mardis E.R."/>
            <person name="Weinstock G.M."/>
            <person name="Wilson R.K."/>
            <person name="Delehaunty K."/>
            <person name="Dooling D."/>
            <person name="Fronik C."/>
            <person name="Fulton L."/>
            <person name="Fulton B."/>
            <person name="Graves T."/>
            <person name="Minx P."/>
            <person name="Sodergren E."/>
            <person name="Birney E."/>
            <person name="Margulies E.H."/>
            <person name="Herrero J."/>
            <person name="Green E.D."/>
            <person name="Haussler D."/>
            <person name="Siepel A."/>
            <person name="Goldman N."/>
            <person name="Pollard K.S."/>
            <person name="Pedersen J.S."/>
            <person name="Lander E.S."/>
            <person name="Kellis M."/>
        </authorList>
    </citation>
    <scope>NUCLEOTIDE SEQUENCE [LARGE SCALE GENOMIC DNA]</scope>
    <source>
        <strain evidence="21 22">Thorbecke inbred</strain>
    </source>
</reference>
<evidence type="ECO:0000256" key="3">
    <source>
        <dbReference type="ARBA" id="ARBA00004922"/>
    </source>
</evidence>
<evidence type="ECO:0000256" key="13">
    <source>
        <dbReference type="ARBA" id="ARBA00058772"/>
    </source>
</evidence>
<name>G1TEJ9_RABIT</name>
<dbReference type="AlphaFoldDB" id="G1TEJ9"/>
<evidence type="ECO:0000313" key="21">
    <source>
        <dbReference type="Ensembl" id="ENSOCUP00000015328.3"/>
    </source>
</evidence>
<evidence type="ECO:0000256" key="7">
    <source>
        <dbReference type="ARBA" id="ARBA00022692"/>
    </source>
</evidence>
<feature type="transmembrane region" description="Helical" evidence="19">
    <location>
        <begin position="486"/>
        <end position="503"/>
    </location>
</feature>
<dbReference type="PROSITE" id="PS50293">
    <property type="entry name" value="TPR_REGION"/>
    <property type="match status" value="1"/>
</dbReference>
<keyword evidence="12 19" id="KW-0472">Membrane</keyword>
<evidence type="ECO:0000256" key="14">
    <source>
        <dbReference type="ARBA" id="ARBA00067885"/>
    </source>
</evidence>
<dbReference type="FunFam" id="1.25.40.10:FF:000190">
    <property type="entry name" value="Transmembrane and TPR repeat-containing protein 2"/>
    <property type="match status" value="1"/>
</dbReference>
<proteinExistence type="inferred from homology"/>
<evidence type="ECO:0000256" key="9">
    <source>
        <dbReference type="ARBA" id="ARBA00022803"/>
    </source>
</evidence>
<dbReference type="InterPro" id="IPR019734">
    <property type="entry name" value="TPR_rpt"/>
</dbReference>
<dbReference type="SUPFAM" id="SSF48452">
    <property type="entry name" value="TPR-like"/>
    <property type="match status" value="2"/>
</dbReference>
<dbReference type="SMART" id="SM00028">
    <property type="entry name" value="TPR"/>
    <property type="match status" value="9"/>
</dbReference>
<dbReference type="Ensembl" id="ENSOCUT00000017847.4">
    <property type="protein sequence ID" value="ENSOCUP00000015328.3"/>
    <property type="gene ID" value="ENSOCUG00000017847.4"/>
</dbReference>
<reference evidence="21" key="2">
    <citation type="submission" date="2025-08" db="UniProtKB">
        <authorList>
            <consortium name="Ensembl"/>
        </authorList>
    </citation>
    <scope>IDENTIFICATION</scope>
    <source>
        <strain evidence="21">Thorbecke</strain>
    </source>
</reference>
<dbReference type="EMBL" id="AAGW02034669">
    <property type="status" value="NOT_ANNOTATED_CDS"/>
    <property type="molecule type" value="Genomic_DNA"/>
</dbReference>
<dbReference type="STRING" id="9986.ENSOCUP00000015328"/>
<comment type="similarity">
    <text evidence="4">Belongs to the TMTC family.</text>
</comment>
<evidence type="ECO:0000256" key="4">
    <source>
        <dbReference type="ARBA" id="ARBA00007882"/>
    </source>
</evidence>
<dbReference type="GeneTree" id="ENSGT00940000156144"/>
<dbReference type="EMBL" id="AAGW02034668">
    <property type="status" value="NOT_ANNOTATED_CDS"/>
    <property type="molecule type" value="Genomic_DNA"/>
</dbReference>
<dbReference type="FunCoup" id="G1TEJ9">
    <property type="interactions" value="348"/>
</dbReference>
<dbReference type="Pfam" id="PF08409">
    <property type="entry name" value="TMTC_DUF1736"/>
    <property type="match status" value="1"/>
</dbReference>
<dbReference type="HOGENOM" id="CLU_011615_4_0_1"/>
<sequence>MPSSPVSGRKGKGTRFPLYREHARDRVAPAASREPCVLRLSRTSPPATANGSPADPQPLLRGGTRLPHLRFGSVVTLPARTLLSRAPQVLRPTGLRAWQRLAPAALGLRPGPCQAPPGSSRADRRRRAPPAAARRARGPPWRAVFQPSPLGPRGLSRGKWKPSRWEPSRREGGGEMIAELVSSALGLALYLNTLSADFCYDDSRAIKTNQDLLPETPWTHIFYNDFWGTLLTHSGSHKSYRPLCTLSFRLNHAIGGLNPWSYHLVNVLLHAAVTGLFTSFSKILLGDGYWTFMAGLMFASHPIHTEAVAGIVGRADVGASLFFLLSLLCYTKHCSTRGYSARTWGWFLGTGLCAGCSMLWKEQGVTVLAVSAVYDVFVFHRLKMKQILPTIYKRKNLSLCLSISLLTFWGTSLLGARLYWMGNKPPSFSNSDNPAADSESLLARTLTFFYLPTKNLWLLLCPDTLSFDWSMDAVPLLKTTCDWRNLHTVAFYTGLLILAYYGLKSPSVERECNGKAVTNGRQNANGHSCHSDTEYRNSELKPSFASKVENGIKNNASQRTQLPSTENIVVLSLSLLIIPFVPATNLFFYVGFVIAERVLYIPSMGFCLLITVGARALYVKVQKRFLKSLIFYATAMLIVFYGLKTAIRNGDWQNEEMLYRSGIKVNPAKAWGNLGNVLKSQSKISEAESAYRNALYYRSNMADMLYNLGLLLQENSRFAEALHYYKLAIGSRPTLASAYLNTGIILMNQGKTEEARRTFFKCSEIPDENLKDPHAHKSSVTSCLYNLGKLYHEQGRYEEALSVYKEAIQKMPRQFAPQSLYNMMGEAYMRLSKLPEAEHWYMESLRSKTDHIPAHLTYGKLLALTGRKSEAEKFFLKAIELDPTKGNCYMHYGQFLLEEARLVEAAEMAKKAAELDSTEFDVVFNAAHMLRQASLNEAAEKYYDLAARLRPNYPAALMNLGAILHLNGRLQKAEANYLRALQLKPDDVITQSNLRKLWNIMEKQGLKTSKT</sequence>
<keyword evidence="8" id="KW-0677">Repeat</keyword>
<accession>G1TEJ9</accession>
<dbReference type="InterPro" id="IPR052384">
    <property type="entry name" value="TMTC_O-mannosyltransferase"/>
</dbReference>
<dbReference type="PANTHER" id="PTHR44216">
    <property type="entry name" value="PROTEIN O-MANNOSYL-TRANSFERASE TMTC2"/>
    <property type="match status" value="1"/>
</dbReference>
<feature type="transmembrane region" description="Helical" evidence="19">
    <location>
        <begin position="625"/>
        <end position="643"/>
    </location>
</feature>
<dbReference type="EMBL" id="AAGW02034674">
    <property type="status" value="NOT_ANNOTATED_CDS"/>
    <property type="molecule type" value="Genomic_DNA"/>
</dbReference>
<dbReference type="EMBL" id="AAGW02034672">
    <property type="status" value="NOT_ANNOTATED_CDS"/>
    <property type="molecule type" value="Genomic_DNA"/>
</dbReference>
<dbReference type="Pfam" id="PF00515">
    <property type="entry name" value="TPR_1"/>
    <property type="match status" value="1"/>
</dbReference>
<dbReference type="GO" id="GO:0004169">
    <property type="term" value="F:dolichyl-phosphate-mannose-protein mannosyltransferase activity"/>
    <property type="evidence" value="ECO:0007669"/>
    <property type="project" value="UniProtKB-EC"/>
</dbReference>
<dbReference type="EC" id="2.4.1.109" evidence="5"/>
<feature type="repeat" description="TPR" evidence="17">
    <location>
        <begin position="852"/>
        <end position="885"/>
    </location>
</feature>
<evidence type="ECO:0000256" key="17">
    <source>
        <dbReference type="PROSITE-ProRule" id="PRU00339"/>
    </source>
</evidence>
<dbReference type="Pfam" id="PF13424">
    <property type="entry name" value="TPR_12"/>
    <property type="match status" value="1"/>
</dbReference>
<feature type="transmembrane region" description="Helical" evidence="19">
    <location>
        <begin position="568"/>
        <end position="592"/>
    </location>
</feature>
<feature type="repeat" description="TPR" evidence="17">
    <location>
        <begin position="668"/>
        <end position="701"/>
    </location>
</feature>
<evidence type="ECO:0000256" key="19">
    <source>
        <dbReference type="SAM" id="Phobius"/>
    </source>
</evidence>
<keyword evidence="22" id="KW-1185">Reference proteome</keyword>
<comment type="subcellular location">
    <subcellularLocation>
        <location evidence="2">Endoplasmic reticulum</location>
    </subcellularLocation>
    <subcellularLocation>
        <location evidence="1">Membrane</location>
        <topology evidence="1">Multi-pass membrane protein</topology>
    </subcellularLocation>
</comment>
<evidence type="ECO:0000256" key="15">
    <source>
        <dbReference type="ARBA" id="ARBA00075257"/>
    </source>
</evidence>
<feature type="compositionally biased region" description="Low complexity" evidence="18">
    <location>
        <begin position="129"/>
        <end position="143"/>
    </location>
</feature>
<dbReference type="PROSITE" id="PS50005">
    <property type="entry name" value="TPR"/>
    <property type="match status" value="5"/>
</dbReference>
<feature type="transmembrane region" description="Helical" evidence="19">
    <location>
        <begin position="396"/>
        <end position="420"/>
    </location>
</feature>
<evidence type="ECO:0000256" key="5">
    <source>
        <dbReference type="ARBA" id="ARBA00012839"/>
    </source>
</evidence>
<keyword evidence="6" id="KW-0808">Transferase</keyword>
<dbReference type="GO" id="GO:0005789">
    <property type="term" value="C:endoplasmic reticulum membrane"/>
    <property type="evidence" value="ECO:0007669"/>
    <property type="project" value="Ensembl"/>
</dbReference>
<keyword evidence="7 19" id="KW-0812">Transmembrane</keyword>
<evidence type="ECO:0000256" key="10">
    <source>
        <dbReference type="ARBA" id="ARBA00022824"/>
    </source>
</evidence>
<feature type="region of interest" description="Disordered" evidence="18">
    <location>
        <begin position="107"/>
        <end position="169"/>
    </location>
</feature>
<feature type="compositionally biased region" description="Basic and acidic residues" evidence="18">
    <location>
        <begin position="18"/>
        <end position="27"/>
    </location>
</feature>
<dbReference type="FunFam" id="1.25.40.10:FF:000153">
    <property type="entry name" value="Transmembrane and tetratricopeptide repeat containing 2"/>
    <property type="match status" value="1"/>
</dbReference>
<organism evidence="21 22">
    <name type="scientific">Oryctolagus cuniculus</name>
    <name type="common">Rabbit</name>
    <dbReference type="NCBI Taxonomy" id="9986"/>
    <lineage>
        <taxon>Eukaryota</taxon>
        <taxon>Metazoa</taxon>
        <taxon>Chordata</taxon>
        <taxon>Craniata</taxon>
        <taxon>Vertebrata</taxon>
        <taxon>Euteleostomi</taxon>
        <taxon>Mammalia</taxon>
        <taxon>Eutheria</taxon>
        <taxon>Euarchontoglires</taxon>
        <taxon>Glires</taxon>
        <taxon>Lagomorpha</taxon>
        <taxon>Leporidae</taxon>
        <taxon>Oryctolagus</taxon>
    </lineage>
</organism>
<evidence type="ECO:0000259" key="20">
    <source>
        <dbReference type="Pfam" id="PF08409"/>
    </source>
</evidence>
<dbReference type="Pfam" id="PF13181">
    <property type="entry name" value="TPR_8"/>
    <property type="match status" value="1"/>
</dbReference>
<dbReference type="EMBL" id="AAGW02034671">
    <property type="status" value="NOT_ANNOTATED_CDS"/>
    <property type="molecule type" value="Genomic_DNA"/>
</dbReference>